<reference evidence="4 5" key="1">
    <citation type="submission" date="2018-11" db="EMBL/GenBank/DDBJ databases">
        <title>Genomes From Bacteria Associated with the Canine Oral Cavity: a Test Case for Automated Genome-Based Taxonomic Assignment.</title>
        <authorList>
            <person name="Coil D.A."/>
            <person name="Jospin G."/>
            <person name="Darling A.E."/>
            <person name="Wallis C."/>
            <person name="Davis I.J."/>
            <person name="Harris S."/>
            <person name="Eisen J.A."/>
            <person name="Holcombe L.J."/>
            <person name="O'Flynn C."/>
        </authorList>
    </citation>
    <scope>NUCLEOTIDE SEQUENCE [LARGE SCALE GENOMIC DNA]</scope>
    <source>
        <strain evidence="4 5">OH2822_COT-296</strain>
    </source>
</reference>
<evidence type="ECO:0000256" key="2">
    <source>
        <dbReference type="SAM" id="SignalP"/>
    </source>
</evidence>
<organism evidence="4 5">
    <name type="scientific">Arachnia propionica</name>
    <dbReference type="NCBI Taxonomy" id="1750"/>
    <lineage>
        <taxon>Bacteria</taxon>
        <taxon>Bacillati</taxon>
        <taxon>Actinomycetota</taxon>
        <taxon>Actinomycetes</taxon>
        <taxon>Propionibacteriales</taxon>
        <taxon>Propionibacteriaceae</taxon>
        <taxon>Arachnia</taxon>
    </lineage>
</organism>
<dbReference type="InterPro" id="IPR050570">
    <property type="entry name" value="Cell_wall_metabolism_enzyme"/>
</dbReference>
<feature type="domain" description="M23ase beta-sheet core" evidence="3">
    <location>
        <begin position="50"/>
        <end position="140"/>
    </location>
</feature>
<dbReference type="PANTHER" id="PTHR21666:SF289">
    <property type="entry name" value="L-ALA--D-GLU ENDOPEPTIDASE"/>
    <property type="match status" value="1"/>
</dbReference>
<dbReference type="Pfam" id="PF01551">
    <property type="entry name" value="Peptidase_M23"/>
    <property type="match status" value="2"/>
</dbReference>
<evidence type="ECO:0000313" key="5">
    <source>
        <dbReference type="Proteomes" id="UP000280935"/>
    </source>
</evidence>
<protein>
    <recommendedName>
        <fullName evidence="3">M23ase beta-sheet core domain-containing protein</fullName>
    </recommendedName>
</protein>
<dbReference type="PANTHER" id="PTHR21666">
    <property type="entry name" value="PEPTIDASE-RELATED"/>
    <property type="match status" value="1"/>
</dbReference>
<dbReference type="Proteomes" id="UP000280935">
    <property type="component" value="Unassembled WGS sequence"/>
</dbReference>
<evidence type="ECO:0000313" key="4">
    <source>
        <dbReference type="EMBL" id="RRD51473.1"/>
    </source>
</evidence>
<dbReference type="RefSeq" id="WP_125226574.1">
    <property type="nucleotide sequence ID" value="NZ_RQYT01000001.1"/>
</dbReference>
<dbReference type="CDD" id="cd12797">
    <property type="entry name" value="M23_peptidase"/>
    <property type="match status" value="2"/>
</dbReference>
<dbReference type="GO" id="GO:0004222">
    <property type="term" value="F:metalloendopeptidase activity"/>
    <property type="evidence" value="ECO:0007669"/>
    <property type="project" value="TreeGrafter"/>
</dbReference>
<dbReference type="OrthoDB" id="1099523at2"/>
<feature type="signal peptide" evidence="2">
    <location>
        <begin position="1"/>
        <end position="22"/>
    </location>
</feature>
<dbReference type="AlphaFoldDB" id="A0A3P1X443"/>
<feature type="domain" description="M23ase beta-sheet core" evidence="3">
    <location>
        <begin position="202"/>
        <end position="295"/>
    </location>
</feature>
<gene>
    <name evidence="4" type="ORF">EII35_00890</name>
</gene>
<dbReference type="InterPro" id="IPR016047">
    <property type="entry name" value="M23ase_b-sheet_dom"/>
</dbReference>
<proteinExistence type="predicted"/>
<dbReference type="SUPFAM" id="SSF51261">
    <property type="entry name" value="Duplicated hybrid motif"/>
    <property type="match status" value="2"/>
</dbReference>
<dbReference type="EMBL" id="RQYT01000001">
    <property type="protein sequence ID" value="RRD51473.1"/>
    <property type="molecule type" value="Genomic_DNA"/>
</dbReference>
<feature type="chain" id="PRO_5017956726" description="M23ase beta-sheet core domain-containing protein" evidence="2">
    <location>
        <begin position="23"/>
        <end position="300"/>
    </location>
</feature>
<evidence type="ECO:0000256" key="1">
    <source>
        <dbReference type="ARBA" id="ARBA00022729"/>
    </source>
</evidence>
<evidence type="ECO:0000259" key="3">
    <source>
        <dbReference type="Pfam" id="PF01551"/>
    </source>
</evidence>
<accession>A0A3P1X443</accession>
<comment type="caution">
    <text evidence="4">The sequence shown here is derived from an EMBL/GenBank/DDBJ whole genome shotgun (WGS) entry which is preliminary data.</text>
</comment>
<dbReference type="InterPro" id="IPR011055">
    <property type="entry name" value="Dup_hybrid_motif"/>
</dbReference>
<sequence>MRKLLAIVTAWLLLVAAPWAVAEEGLTLSPPVDGEVMRSFDGGTSPYSAGHRGVDLRAEVGQPIRAAAPGVIHFSGSVAGRPSVSVDHGNGLRTTYTPVEGSLEVGTIVSEGQEIGRLAAQPHCAPEFCLHWGLTDGTIYHDPLRHLATPEVRLVPNGSRPSPPPWLPPASVPLPSAGRPVPGPITSPYGMRVHPVTGVYKLHDGVDFGSPCGTPIRLPWAGRVVSAGHDGGYGFRVIVEHGSLRTGYAHLPGIDVRVGDDLEAGAVVGVVGNSGYSTGCHLHWMAWRDGQLIDPATLLS</sequence>
<name>A0A3P1X443_9ACTN</name>
<keyword evidence="1 2" id="KW-0732">Signal</keyword>
<dbReference type="Gene3D" id="2.70.70.10">
    <property type="entry name" value="Glucose Permease (Domain IIA)"/>
    <property type="match status" value="2"/>
</dbReference>